<evidence type="ECO:0000313" key="1">
    <source>
        <dbReference type="EMBL" id="SHH36551.1"/>
    </source>
</evidence>
<gene>
    <name evidence="1" type="ORF">SAMN02745207_00880</name>
</gene>
<dbReference type="EMBL" id="FQXM01000004">
    <property type="protein sequence ID" value="SHH36551.1"/>
    <property type="molecule type" value="Genomic_DNA"/>
</dbReference>
<dbReference type="Proteomes" id="UP000184447">
    <property type="component" value="Unassembled WGS sequence"/>
</dbReference>
<proteinExistence type="predicted"/>
<dbReference type="RefSeq" id="WP_073337213.1">
    <property type="nucleotide sequence ID" value="NZ_FQXM01000004.1"/>
</dbReference>
<dbReference type="STRING" id="1121316.SAMN02745207_00880"/>
<reference evidence="1 2" key="1">
    <citation type="submission" date="2016-11" db="EMBL/GenBank/DDBJ databases">
        <authorList>
            <person name="Jaros S."/>
            <person name="Januszkiewicz K."/>
            <person name="Wedrychowicz H."/>
        </authorList>
    </citation>
    <scope>NUCLEOTIDE SEQUENCE [LARGE SCALE GENOMIC DNA]</scope>
    <source>
        <strain evidence="1 2">DSM 8605</strain>
    </source>
</reference>
<name>A0A1M5SDL4_9CLOT</name>
<dbReference type="AlphaFoldDB" id="A0A1M5SDL4"/>
<sequence>MGYKKQIIKLMDKNAIECGTDKDTLYVNDVNGVQLEIGIGKDDIRSFAHNLATNTIIIEEYDWETFLINLDTQQVIFYQSMEELIYLNCK</sequence>
<evidence type="ECO:0000313" key="2">
    <source>
        <dbReference type="Proteomes" id="UP000184447"/>
    </source>
</evidence>
<protein>
    <submittedName>
        <fullName evidence="1">Uncharacterized protein</fullName>
    </submittedName>
</protein>
<organism evidence="1 2">
    <name type="scientific">Clostridium grantii DSM 8605</name>
    <dbReference type="NCBI Taxonomy" id="1121316"/>
    <lineage>
        <taxon>Bacteria</taxon>
        <taxon>Bacillati</taxon>
        <taxon>Bacillota</taxon>
        <taxon>Clostridia</taxon>
        <taxon>Eubacteriales</taxon>
        <taxon>Clostridiaceae</taxon>
        <taxon>Clostridium</taxon>
    </lineage>
</organism>
<accession>A0A1M5SDL4</accession>
<keyword evidence="2" id="KW-1185">Reference proteome</keyword>